<evidence type="ECO:0000313" key="3">
    <source>
        <dbReference type="Proteomes" id="UP000288859"/>
    </source>
</evidence>
<feature type="compositionally biased region" description="Basic and acidic residues" evidence="1">
    <location>
        <begin position="98"/>
        <end position="107"/>
    </location>
</feature>
<organism evidence="2 3">
    <name type="scientific">Exophiala mesophila</name>
    <name type="common">Black yeast-like fungus</name>
    <dbReference type="NCBI Taxonomy" id="212818"/>
    <lineage>
        <taxon>Eukaryota</taxon>
        <taxon>Fungi</taxon>
        <taxon>Dikarya</taxon>
        <taxon>Ascomycota</taxon>
        <taxon>Pezizomycotina</taxon>
        <taxon>Eurotiomycetes</taxon>
        <taxon>Chaetothyriomycetidae</taxon>
        <taxon>Chaetothyriales</taxon>
        <taxon>Herpotrichiellaceae</taxon>
        <taxon>Exophiala</taxon>
    </lineage>
</organism>
<name>A0A438NF11_EXOME</name>
<evidence type="ECO:0000256" key="1">
    <source>
        <dbReference type="SAM" id="MobiDB-lite"/>
    </source>
</evidence>
<protein>
    <submittedName>
        <fullName evidence="2">Uncharacterized protein</fullName>
    </submittedName>
</protein>
<evidence type="ECO:0000313" key="2">
    <source>
        <dbReference type="EMBL" id="RVX74284.1"/>
    </source>
</evidence>
<gene>
    <name evidence="2" type="ORF">B0A52_02116</name>
</gene>
<reference evidence="2 3" key="1">
    <citation type="submission" date="2017-03" db="EMBL/GenBank/DDBJ databases">
        <title>Genomes of endolithic fungi from Antarctica.</title>
        <authorList>
            <person name="Coleine C."/>
            <person name="Masonjones S."/>
            <person name="Stajich J.E."/>
        </authorList>
    </citation>
    <scope>NUCLEOTIDE SEQUENCE [LARGE SCALE GENOMIC DNA]</scope>
    <source>
        <strain evidence="2 3">CCFEE 6314</strain>
    </source>
</reference>
<comment type="caution">
    <text evidence="2">The sequence shown here is derived from an EMBL/GenBank/DDBJ whole genome shotgun (WGS) entry which is preliminary data.</text>
</comment>
<proteinExistence type="predicted"/>
<dbReference type="GO" id="GO:0030674">
    <property type="term" value="F:protein-macromolecule adaptor activity"/>
    <property type="evidence" value="ECO:0007669"/>
    <property type="project" value="TreeGrafter"/>
</dbReference>
<dbReference type="EMBL" id="NAJM01000005">
    <property type="protein sequence ID" value="RVX74284.1"/>
    <property type="molecule type" value="Genomic_DNA"/>
</dbReference>
<dbReference type="VEuPathDB" id="FungiDB:PV10_04870"/>
<sequence>MSAESRAITAEQFKIAIQDLPIENIYSKANEIRNSISHLERSNKQLQEYSDSIRSDASLPDETRQEGDKDCLEAVEENSIVIARQQERIDLLKQELERRGGRWHESQDTNGKVNGEADAPVESRSGGRLTDEQLRQQMLDRLGDDDQDNDSGMHL</sequence>
<feature type="region of interest" description="Disordered" evidence="1">
    <location>
        <begin position="43"/>
        <end position="69"/>
    </location>
</feature>
<dbReference type="OrthoDB" id="548474at2759"/>
<feature type="region of interest" description="Disordered" evidence="1">
    <location>
        <begin position="98"/>
        <end position="155"/>
    </location>
</feature>
<dbReference type="AlphaFoldDB" id="A0A438NF11"/>
<dbReference type="Proteomes" id="UP000288859">
    <property type="component" value="Unassembled WGS sequence"/>
</dbReference>
<dbReference type="PANTHER" id="PTHR40422:SF1">
    <property type="entry name" value="TRANSLATION MACHINERY-ASSOCIATED PROTEIN 17"/>
    <property type="match status" value="1"/>
</dbReference>
<dbReference type="InterPro" id="IPR038966">
    <property type="entry name" value="TMA17"/>
</dbReference>
<accession>A0A438NF11</accession>
<dbReference type="GO" id="GO:0070682">
    <property type="term" value="P:proteasome regulatory particle assembly"/>
    <property type="evidence" value="ECO:0007669"/>
    <property type="project" value="InterPro"/>
</dbReference>
<dbReference type="PANTHER" id="PTHR40422">
    <property type="entry name" value="TRANSLATION MACHINERY-ASSOCIATED PROTEIN 17"/>
    <property type="match status" value="1"/>
</dbReference>